<dbReference type="Proteomes" id="UP000053732">
    <property type="component" value="Unassembled WGS sequence"/>
</dbReference>
<sequence length="65" mass="7295">MVETRRNPINRGKQPVATMPNDKDTLEHIVDAPEPKTPITEPMRSVDTNDEDKDNASEGLSSLYE</sequence>
<evidence type="ECO:0000313" key="3">
    <source>
        <dbReference type="Proteomes" id="UP000053732"/>
    </source>
</evidence>
<accession>A0A0G4PQV8</accession>
<feature type="region of interest" description="Disordered" evidence="1">
    <location>
        <begin position="1"/>
        <end position="65"/>
    </location>
</feature>
<feature type="compositionally biased region" description="Basic and acidic residues" evidence="1">
    <location>
        <begin position="21"/>
        <end position="34"/>
    </location>
</feature>
<dbReference type="AlphaFoldDB" id="A0A0G4PQV8"/>
<reference evidence="2 3" key="1">
    <citation type="journal article" date="2014" name="Nat. Commun.">
        <title>Multiple recent horizontal transfers of a large genomic region in cheese making fungi.</title>
        <authorList>
            <person name="Cheeseman K."/>
            <person name="Ropars J."/>
            <person name="Renault P."/>
            <person name="Dupont J."/>
            <person name="Gouzy J."/>
            <person name="Branca A."/>
            <person name="Abraham A.L."/>
            <person name="Ceppi M."/>
            <person name="Conseiller E."/>
            <person name="Debuchy R."/>
            <person name="Malagnac F."/>
            <person name="Goarin A."/>
            <person name="Silar P."/>
            <person name="Lacoste S."/>
            <person name="Sallet E."/>
            <person name="Bensimon A."/>
            <person name="Giraud T."/>
            <person name="Brygoo Y."/>
        </authorList>
    </citation>
    <scope>NUCLEOTIDE SEQUENCE [LARGE SCALE GENOMIC DNA]</scope>
    <source>
        <strain evidence="3">FM 013</strain>
    </source>
</reference>
<dbReference type="EMBL" id="HG793163">
    <property type="protein sequence ID" value="CRL28794.1"/>
    <property type="molecule type" value="Genomic_DNA"/>
</dbReference>
<evidence type="ECO:0000313" key="2">
    <source>
        <dbReference type="EMBL" id="CRL28794.1"/>
    </source>
</evidence>
<name>A0A0G4PQV8_PENC3</name>
<organism evidence="2 3">
    <name type="scientific">Penicillium camemberti (strain FM 013)</name>
    <dbReference type="NCBI Taxonomy" id="1429867"/>
    <lineage>
        <taxon>Eukaryota</taxon>
        <taxon>Fungi</taxon>
        <taxon>Dikarya</taxon>
        <taxon>Ascomycota</taxon>
        <taxon>Pezizomycotina</taxon>
        <taxon>Eurotiomycetes</taxon>
        <taxon>Eurotiomycetidae</taxon>
        <taxon>Eurotiales</taxon>
        <taxon>Aspergillaceae</taxon>
        <taxon>Penicillium</taxon>
    </lineage>
</organism>
<keyword evidence="3" id="KW-1185">Reference proteome</keyword>
<protein>
    <submittedName>
        <fullName evidence="2">Str. FM013</fullName>
    </submittedName>
</protein>
<evidence type="ECO:0000256" key="1">
    <source>
        <dbReference type="SAM" id="MobiDB-lite"/>
    </source>
</evidence>
<gene>
    <name evidence="2" type="ORF">PCAMFM013_S030g000081</name>
</gene>
<proteinExistence type="predicted"/>